<feature type="region of interest" description="Disordered" evidence="4">
    <location>
        <begin position="326"/>
        <end position="379"/>
    </location>
</feature>
<feature type="domain" description="Rad21/Rec8-like protein N-terminal" evidence="6">
    <location>
        <begin position="1"/>
        <end position="105"/>
    </location>
</feature>
<dbReference type="GO" id="GO:0005634">
    <property type="term" value="C:nucleus"/>
    <property type="evidence" value="ECO:0007669"/>
    <property type="project" value="UniProtKB-SubCell"/>
</dbReference>
<evidence type="ECO:0000259" key="5">
    <source>
        <dbReference type="Pfam" id="PF04824"/>
    </source>
</evidence>
<feature type="compositionally biased region" description="Basic residues" evidence="4">
    <location>
        <begin position="171"/>
        <end position="181"/>
    </location>
</feature>
<evidence type="ECO:0000256" key="2">
    <source>
        <dbReference type="ARBA" id="ARBA00009870"/>
    </source>
</evidence>
<keyword evidence="3" id="KW-0539">Nucleus</keyword>
<dbReference type="PANTHER" id="PTHR12585:SF72">
    <property type="entry name" value="MEIOTIC RECOMBINATION PROTEIN REC8"/>
    <property type="match status" value="1"/>
</dbReference>
<evidence type="ECO:0000313" key="8">
    <source>
        <dbReference type="Proteomes" id="UP000290288"/>
    </source>
</evidence>
<name>A0A4Q2DAH9_9AGAR</name>
<dbReference type="Pfam" id="PF04825">
    <property type="entry name" value="Rad21_Rec8_N"/>
    <property type="match status" value="1"/>
</dbReference>
<comment type="caution">
    <text evidence="7">The sequence shown here is derived from an EMBL/GenBank/DDBJ whole genome shotgun (WGS) entry which is preliminary data.</text>
</comment>
<dbReference type="InterPro" id="IPR023093">
    <property type="entry name" value="ScpA-like_C"/>
</dbReference>
<evidence type="ECO:0000313" key="7">
    <source>
        <dbReference type="EMBL" id="RXW15504.1"/>
    </source>
</evidence>
<comment type="similarity">
    <text evidence="2">Belongs to the rad21 family.</text>
</comment>
<dbReference type="GO" id="GO:0003682">
    <property type="term" value="F:chromatin binding"/>
    <property type="evidence" value="ECO:0007669"/>
    <property type="project" value="TreeGrafter"/>
</dbReference>
<dbReference type="InterPro" id="IPR006909">
    <property type="entry name" value="Rad21/Rec8_C_eu"/>
</dbReference>
<feature type="compositionally biased region" description="Polar residues" evidence="4">
    <location>
        <begin position="218"/>
        <end position="229"/>
    </location>
</feature>
<dbReference type="EMBL" id="SDEE01000544">
    <property type="protein sequence ID" value="RXW15504.1"/>
    <property type="molecule type" value="Genomic_DNA"/>
</dbReference>
<evidence type="ECO:0008006" key="9">
    <source>
        <dbReference type="Google" id="ProtNLM"/>
    </source>
</evidence>
<dbReference type="OrthoDB" id="10071381at2759"/>
<feature type="region of interest" description="Disordered" evidence="4">
    <location>
        <begin position="612"/>
        <end position="633"/>
    </location>
</feature>
<keyword evidence="8" id="KW-1185">Reference proteome</keyword>
<evidence type="ECO:0000259" key="6">
    <source>
        <dbReference type="Pfam" id="PF04825"/>
    </source>
</evidence>
<dbReference type="GO" id="GO:0008278">
    <property type="term" value="C:cohesin complex"/>
    <property type="evidence" value="ECO:0007669"/>
    <property type="project" value="InterPro"/>
</dbReference>
<evidence type="ECO:0000256" key="4">
    <source>
        <dbReference type="SAM" id="MobiDB-lite"/>
    </source>
</evidence>
<organism evidence="7 8">
    <name type="scientific">Candolleomyces aberdarensis</name>
    <dbReference type="NCBI Taxonomy" id="2316362"/>
    <lineage>
        <taxon>Eukaryota</taxon>
        <taxon>Fungi</taxon>
        <taxon>Dikarya</taxon>
        <taxon>Basidiomycota</taxon>
        <taxon>Agaricomycotina</taxon>
        <taxon>Agaricomycetes</taxon>
        <taxon>Agaricomycetidae</taxon>
        <taxon>Agaricales</taxon>
        <taxon>Agaricineae</taxon>
        <taxon>Psathyrellaceae</taxon>
        <taxon>Candolleomyces</taxon>
    </lineage>
</organism>
<protein>
    <recommendedName>
        <fullName evidence="9">Rad21/Rec8-like protein N-terminal domain-containing protein</fullName>
    </recommendedName>
</protein>
<accession>A0A4Q2DAH9</accession>
<feature type="region of interest" description="Disordered" evidence="4">
    <location>
        <begin position="151"/>
        <end position="186"/>
    </location>
</feature>
<feature type="compositionally biased region" description="Low complexity" evidence="4">
    <location>
        <begin position="617"/>
        <end position="629"/>
    </location>
</feature>
<evidence type="ECO:0000256" key="3">
    <source>
        <dbReference type="ARBA" id="ARBA00023242"/>
    </source>
</evidence>
<feature type="region of interest" description="Disordered" evidence="4">
    <location>
        <begin position="646"/>
        <end position="668"/>
    </location>
</feature>
<sequence>MFFTQELLARRDSGFGLLWLAATLGSKSSFKKLPRRSVLTADIGKLCDLISEPVEPLALRLSSNLMFGVVRVYKVKQEILLTDATNCVTALKKVVHEMNTKVLTAQLQMAQTALRPSAVTIEPDSRTAHVVDYDAFVVDWDEYLNIVDDTHAPKRKGDEEDDDDFDPTQATKKKQKAKQPKPSKAIEAARNDPHTLTEHHEHVLSATFDLSFAGDGSNHAQGHGLSSSHPEAPLDLGFDDNPFALSDGLDLGGDGFMLGDELARELGWGSPAKSAGRFGPVSCPRYGRLTCGCKYRPNAEPLQMDMDFDGGVIGDDMGFNFEFNAGGDIPDPAPTPDRRRILQTPRSKTKNANKENIYPRGTPGSRQGSVLSKRGPSPANSFGRLFLSQDQSFRGTPLQDVTGGQENGKVCDPKNGKKRARLLLDARTELTDDELKIARAQYLEFQNELKRDMMKKQSERDGAKLIEDLMWGVPQQIREPSLIDFWQTNFKVQVEARSGLLVIHHEDERPVKRRKRLSPIVEDDGPVEPEPQGEFGGGFEPDMGMMMDFEDARGGAFFNDNLGQDNIHRGSSEEPGQGRRVSRPSSVFGGSNIGLDLLLDKGSNLGSQKSSLFPWDNAGGPSSSSANAPFGLDDNIPIDHVEVRLRGSSRSRRSSVAPSQSGVAGGVGFSPIVQGTPAPINADYEFNVEERAGPEETQEETQKTEVHLATLERNSFNFLEYAKMQYRSLPDGGRLKFEMVVPQATSTRHVAAAAFYHCLVLATKDLIRLEQPKPYDTVVIDIFN</sequence>
<dbReference type="InterPro" id="IPR036390">
    <property type="entry name" value="WH_DNA-bd_sf"/>
</dbReference>
<dbReference type="InterPro" id="IPR006910">
    <property type="entry name" value="Rad21_Rec8_N"/>
</dbReference>
<dbReference type="STRING" id="2316362.A0A4Q2DAH9"/>
<dbReference type="AlphaFoldDB" id="A0A4Q2DAH9"/>
<comment type="subcellular location">
    <subcellularLocation>
        <location evidence="1">Nucleus</location>
    </subcellularLocation>
</comment>
<feature type="region of interest" description="Disordered" evidence="4">
    <location>
        <begin position="558"/>
        <end position="587"/>
    </location>
</feature>
<dbReference type="PANTHER" id="PTHR12585">
    <property type="entry name" value="SCC1 / RAD21 FAMILY MEMBER"/>
    <property type="match status" value="1"/>
</dbReference>
<dbReference type="SUPFAM" id="SSF46785">
    <property type="entry name" value="Winged helix' DNA-binding domain"/>
    <property type="match status" value="1"/>
</dbReference>
<dbReference type="Pfam" id="PF04824">
    <property type="entry name" value="Rad21_Rec8"/>
    <property type="match status" value="1"/>
</dbReference>
<feature type="region of interest" description="Disordered" evidence="4">
    <location>
        <begin position="215"/>
        <end position="234"/>
    </location>
</feature>
<feature type="domain" description="Rad21/Rec8-like protein C-terminal eukaryotic" evidence="5">
    <location>
        <begin position="744"/>
        <end position="781"/>
    </location>
</feature>
<dbReference type="GO" id="GO:1990414">
    <property type="term" value="P:replication-born double-strand break repair via sister chromatid exchange"/>
    <property type="evidence" value="ECO:0007669"/>
    <property type="project" value="TreeGrafter"/>
</dbReference>
<dbReference type="Gene3D" id="1.10.10.580">
    <property type="entry name" value="Structural maintenance of chromosome 1. Chain E"/>
    <property type="match status" value="1"/>
</dbReference>
<dbReference type="Proteomes" id="UP000290288">
    <property type="component" value="Unassembled WGS sequence"/>
</dbReference>
<evidence type="ECO:0000256" key="1">
    <source>
        <dbReference type="ARBA" id="ARBA00004123"/>
    </source>
</evidence>
<dbReference type="InterPro" id="IPR039781">
    <property type="entry name" value="Rad21/Rec8-like"/>
</dbReference>
<reference evidence="7 8" key="1">
    <citation type="submission" date="2019-01" db="EMBL/GenBank/DDBJ databases">
        <title>Draft genome sequence of Psathyrella aberdarensis IHI B618.</title>
        <authorList>
            <person name="Buettner E."/>
            <person name="Kellner H."/>
        </authorList>
    </citation>
    <scope>NUCLEOTIDE SEQUENCE [LARGE SCALE GENOMIC DNA]</scope>
    <source>
        <strain evidence="7 8">IHI B618</strain>
    </source>
</reference>
<gene>
    <name evidence="7" type="ORF">EST38_g10349</name>
</gene>
<proteinExistence type="inferred from homology"/>
<dbReference type="GO" id="GO:0007062">
    <property type="term" value="P:sister chromatid cohesion"/>
    <property type="evidence" value="ECO:0007669"/>
    <property type="project" value="InterPro"/>
</dbReference>